<dbReference type="InterPro" id="IPR013233">
    <property type="entry name" value="PIG-X/PBN1"/>
</dbReference>
<dbReference type="UniPathway" id="UPA00196"/>
<comment type="similarity">
    <text evidence="3 10">Belongs to the PIGX family.</text>
</comment>
<reference evidence="11" key="1">
    <citation type="submission" date="2021-01" db="EMBL/GenBank/DDBJ databases">
        <authorList>
            <person name="Li R."/>
            <person name="Bekaert M."/>
        </authorList>
    </citation>
    <scope>NUCLEOTIDE SEQUENCE</scope>
    <source>
        <strain evidence="11">Farmed</strain>
    </source>
</reference>
<evidence type="ECO:0000256" key="8">
    <source>
        <dbReference type="ARBA" id="ARBA00023136"/>
    </source>
</evidence>
<gene>
    <name evidence="11" type="ORF">SPHA_7131</name>
</gene>
<dbReference type="GO" id="GO:0006506">
    <property type="term" value="P:GPI anchor biosynthetic process"/>
    <property type="evidence" value="ECO:0007669"/>
    <property type="project" value="UniProtKB-UniPathway"/>
</dbReference>
<keyword evidence="6 10" id="KW-0256">Endoplasmic reticulum</keyword>
<dbReference type="PANTHER" id="PTHR28650">
    <property type="entry name" value="PHOSPHATIDYLINOSITOL-GLYCAN BIOSYNTHESIS CLASS X PROTEIN"/>
    <property type="match status" value="1"/>
</dbReference>
<sequence length="151" mass="16905">MKNCFQFFSFFHNLADCISQTLLVYLPLLSTSKTGYLKAESVLPFHLRYHQPQIGDYSRATVNINPPTHVFTNCSDGFSALEKIPCSSSDSRLCLWQKLNCKAATVTTNVPVGDFNHLIPVSVITILSTFGSTALLLHQMYKTSNVKLQKQ</sequence>
<evidence type="ECO:0000256" key="6">
    <source>
        <dbReference type="ARBA" id="ARBA00022824"/>
    </source>
</evidence>
<dbReference type="AlphaFoldDB" id="A0A812AUH7"/>
<dbReference type="Proteomes" id="UP000597762">
    <property type="component" value="Unassembled WGS sequence"/>
</dbReference>
<dbReference type="InterPro" id="IPR040039">
    <property type="entry name" value="PIGX"/>
</dbReference>
<keyword evidence="4 10" id="KW-0337">GPI-anchor biosynthesis</keyword>
<evidence type="ECO:0000256" key="10">
    <source>
        <dbReference type="RuleBase" id="RU366056"/>
    </source>
</evidence>
<evidence type="ECO:0000256" key="4">
    <source>
        <dbReference type="ARBA" id="ARBA00022502"/>
    </source>
</evidence>
<evidence type="ECO:0000313" key="11">
    <source>
        <dbReference type="EMBL" id="CAE1162094.1"/>
    </source>
</evidence>
<keyword evidence="12" id="KW-1185">Reference proteome</keyword>
<dbReference type="EMBL" id="CAHIKZ030000230">
    <property type="protein sequence ID" value="CAE1162094.1"/>
    <property type="molecule type" value="Genomic_DNA"/>
</dbReference>
<evidence type="ECO:0000256" key="1">
    <source>
        <dbReference type="ARBA" id="ARBA00004389"/>
    </source>
</evidence>
<keyword evidence="9" id="KW-0325">Glycoprotein</keyword>
<feature type="transmembrane region" description="Helical" evidence="10">
    <location>
        <begin position="118"/>
        <end position="137"/>
    </location>
</feature>
<comment type="function">
    <text evidence="10">Stabilizing subunit of the glycosylphosphatidylinositol-mannosyltransferase I complex which catalyzes the transfer of the first mannose, via an alpha-1,4 bond from a dolichol-phosphate-mannose (Dol-P-Man) to the glucosaminyl acyl phosphatidylinositol (GlcN-(acyl)PI) intermediate to generate alpha-D-Man-(1-&gt;4)-alpha-D-GlcN-(1-&gt;6)-(1-radyl,2-acyl-sn-glycero-3-phospho)-2-acyl-inositol and participates in the sixth step of the glycosylphosphatidylinositol-anchor biosynthesis. Probably acts by stabilizing the mannosyltransferase PIGM.</text>
</comment>
<protein>
    <recommendedName>
        <fullName evidence="10">Phosphatidylinositol-glycan biosynthesis class X protein</fullName>
    </recommendedName>
</protein>
<evidence type="ECO:0000256" key="5">
    <source>
        <dbReference type="ARBA" id="ARBA00022692"/>
    </source>
</evidence>
<organism evidence="11 12">
    <name type="scientific">Acanthosepion pharaonis</name>
    <name type="common">Pharaoh cuttlefish</name>
    <name type="synonym">Sepia pharaonis</name>
    <dbReference type="NCBI Taxonomy" id="158019"/>
    <lineage>
        <taxon>Eukaryota</taxon>
        <taxon>Metazoa</taxon>
        <taxon>Spiralia</taxon>
        <taxon>Lophotrochozoa</taxon>
        <taxon>Mollusca</taxon>
        <taxon>Cephalopoda</taxon>
        <taxon>Coleoidea</taxon>
        <taxon>Decapodiformes</taxon>
        <taxon>Sepiida</taxon>
        <taxon>Sepiina</taxon>
        <taxon>Sepiidae</taxon>
        <taxon>Acanthosepion</taxon>
    </lineage>
</organism>
<evidence type="ECO:0000313" key="12">
    <source>
        <dbReference type="Proteomes" id="UP000597762"/>
    </source>
</evidence>
<evidence type="ECO:0000256" key="9">
    <source>
        <dbReference type="ARBA" id="ARBA00023180"/>
    </source>
</evidence>
<accession>A0A812AUH7</accession>
<dbReference type="GO" id="GO:0005789">
    <property type="term" value="C:endoplasmic reticulum membrane"/>
    <property type="evidence" value="ECO:0007669"/>
    <property type="project" value="UniProtKB-SubCell"/>
</dbReference>
<evidence type="ECO:0000256" key="7">
    <source>
        <dbReference type="ARBA" id="ARBA00022989"/>
    </source>
</evidence>
<dbReference type="Pfam" id="PF08320">
    <property type="entry name" value="PIG-X"/>
    <property type="match status" value="1"/>
</dbReference>
<evidence type="ECO:0000256" key="3">
    <source>
        <dbReference type="ARBA" id="ARBA00010345"/>
    </source>
</evidence>
<name>A0A812AUH7_ACAPH</name>
<keyword evidence="7 10" id="KW-1133">Transmembrane helix</keyword>
<comment type="subcellular location">
    <subcellularLocation>
        <location evidence="1 10">Endoplasmic reticulum membrane</location>
        <topology evidence="1 10">Single-pass membrane protein</topology>
    </subcellularLocation>
</comment>
<dbReference type="PANTHER" id="PTHR28650:SF1">
    <property type="entry name" value="PHOSPHATIDYLINOSITOL-GLYCAN BIOSYNTHESIS CLASS X PROTEIN"/>
    <property type="match status" value="1"/>
</dbReference>
<keyword evidence="8 10" id="KW-0472">Membrane</keyword>
<proteinExistence type="inferred from homology"/>
<evidence type="ECO:0000256" key="2">
    <source>
        <dbReference type="ARBA" id="ARBA00004687"/>
    </source>
</evidence>
<comment type="caution">
    <text evidence="11">The sequence shown here is derived from an EMBL/GenBank/DDBJ whole genome shotgun (WGS) entry which is preliminary data.</text>
</comment>
<comment type="pathway">
    <text evidence="2 10">Glycolipid biosynthesis; glycosylphosphatidylinositol-anchor biosynthesis.</text>
</comment>
<keyword evidence="5 10" id="KW-0812">Transmembrane</keyword>